<name>A0A2Z2KB72_9BACL</name>
<protein>
    <submittedName>
        <fullName evidence="2">Uncharacterized protein</fullName>
    </submittedName>
</protein>
<evidence type="ECO:0000313" key="2">
    <source>
        <dbReference type="EMBL" id="ASA20885.1"/>
    </source>
</evidence>
<proteinExistence type="predicted"/>
<reference evidence="2 3" key="1">
    <citation type="submission" date="2017-06" db="EMBL/GenBank/DDBJ databases">
        <title>Complete genome sequence of Paenibacillus donghaensis KCTC 13049T isolated from East Sea sediment, South Korea.</title>
        <authorList>
            <person name="Jung B.K."/>
            <person name="Hong S.-J."/>
            <person name="Shin J.-H."/>
        </authorList>
    </citation>
    <scope>NUCLEOTIDE SEQUENCE [LARGE SCALE GENOMIC DNA]</scope>
    <source>
        <strain evidence="2 3">KCTC 13049</strain>
    </source>
</reference>
<keyword evidence="3" id="KW-1185">Reference proteome</keyword>
<organism evidence="2 3">
    <name type="scientific">Paenibacillus donghaensis</name>
    <dbReference type="NCBI Taxonomy" id="414771"/>
    <lineage>
        <taxon>Bacteria</taxon>
        <taxon>Bacillati</taxon>
        <taxon>Bacillota</taxon>
        <taxon>Bacilli</taxon>
        <taxon>Bacillales</taxon>
        <taxon>Paenibacillaceae</taxon>
        <taxon>Paenibacillus</taxon>
    </lineage>
</organism>
<accession>A0A2Z2KB72</accession>
<evidence type="ECO:0000313" key="3">
    <source>
        <dbReference type="Proteomes" id="UP000249890"/>
    </source>
</evidence>
<dbReference type="EMBL" id="CP021780">
    <property type="protein sequence ID" value="ASA20885.1"/>
    <property type="molecule type" value="Genomic_DNA"/>
</dbReference>
<dbReference type="RefSeq" id="WP_087914901.1">
    <property type="nucleotide sequence ID" value="NZ_CP021780.1"/>
</dbReference>
<feature type="compositionally biased region" description="Low complexity" evidence="1">
    <location>
        <begin position="36"/>
        <end position="49"/>
    </location>
</feature>
<evidence type="ECO:0000256" key="1">
    <source>
        <dbReference type="SAM" id="MobiDB-lite"/>
    </source>
</evidence>
<dbReference type="Proteomes" id="UP000249890">
    <property type="component" value="Chromosome"/>
</dbReference>
<dbReference type="KEGG" id="pdh:B9T62_08875"/>
<gene>
    <name evidence="2" type="ORF">B9T62_08875</name>
</gene>
<sequence>MFKKLIGKVLHSIEHSKSGPGRHGSSSAKDRRRMARSSSSRRGYAGHSSSDARHSGGRHGHKHYKNRSGSSS</sequence>
<feature type="region of interest" description="Disordered" evidence="1">
    <location>
        <begin position="1"/>
        <end position="72"/>
    </location>
</feature>
<feature type="compositionally biased region" description="Basic residues" evidence="1">
    <location>
        <begin position="55"/>
        <end position="66"/>
    </location>
</feature>
<dbReference type="AlphaFoldDB" id="A0A2Z2KB72"/>